<dbReference type="InterPro" id="IPR018297">
    <property type="entry name" value="A/G_cyclase_CS"/>
</dbReference>
<evidence type="ECO:0000256" key="18">
    <source>
        <dbReference type="SAM" id="Phobius"/>
    </source>
</evidence>
<evidence type="ECO:0000256" key="3">
    <source>
        <dbReference type="ARBA" id="ARBA00012201"/>
    </source>
</evidence>
<dbReference type="Gene3D" id="3.30.70.1230">
    <property type="entry name" value="Nucleotide cyclase"/>
    <property type="match status" value="1"/>
</dbReference>
<dbReference type="InterPro" id="IPR019734">
    <property type="entry name" value="TPR_rpt"/>
</dbReference>
<evidence type="ECO:0000313" key="21">
    <source>
        <dbReference type="Proteomes" id="UP000290283"/>
    </source>
</evidence>
<dbReference type="InterPro" id="IPR001054">
    <property type="entry name" value="A/G_cyclase"/>
</dbReference>
<comment type="caution">
    <text evidence="20">The sequence shown here is derived from an EMBL/GenBank/DDBJ whole genome shotgun (WGS) entry which is preliminary data.</text>
</comment>
<comment type="similarity">
    <text evidence="17">Belongs to the adenylyl cyclase class-4/guanylyl cyclase family.</text>
</comment>
<evidence type="ECO:0000256" key="5">
    <source>
        <dbReference type="ARBA" id="ARBA00022692"/>
    </source>
</evidence>
<dbReference type="InterPro" id="IPR029787">
    <property type="entry name" value="Nucleotide_cyclase"/>
</dbReference>
<dbReference type="Gene3D" id="6.10.250.780">
    <property type="match status" value="1"/>
</dbReference>
<gene>
    <name evidence="20" type="ORF">EQG63_11415</name>
</gene>
<evidence type="ECO:0000256" key="17">
    <source>
        <dbReference type="RuleBase" id="RU000405"/>
    </source>
</evidence>
<keyword evidence="13 17" id="KW-0456">Lyase</keyword>
<dbReference type="PROSITE" id="PS00452">
    <property type="entry name" value="GUANYLATE_CYCLASE_1"/>
    <property type="match status" value="1"/>
</dbReference>
<evidence type="ECO:0000256" key="8">
    <source>
        <dbReference type="ARBA" id="ARBA00022840"/>
    </source>
</evidence>
<keyword evidence="5 18" id="KW-0812">Transmembrane</keyword>
<evidence type="ECO:0000256" key="11">
    <source>
        <dbReference type="ARBA" id="ARBA00022998"/>
    </source>
</evidence>
<dbReference type="InterPro" id="IPR026000">
    <property type="entry name" value="Apc5_dom"/>
</dbReference>
<keyword evidence="10 18" id="KW-1133">Transmembrane helix</keyword>
<evidence type="ECO:0000256" key="12">
    <source>
        <dbReference type="ARBA" id="ARBA00023136"/>
    </source>
</evidence>
<dbReference type="EMBL" id="SBKO01000006">
    <property type="protein sequence ID" value="RXR16228.1"/>
    <property type="molecule type" value="Genomic_DNA"/>
</dbReference>
<keyword evidence="11" id="KW-0115">cAMP biosynthesis</keyword>
<evidence type="ECO:0000256" key="15">
    <source>
        <dbReference type="ARBA" id="ARBA00032637"/>
    </source>
</evidence>
<dbReference type="SMART" id="SM00044">
    <property type="entry name" value="CYCc"/>
    <property type="match status" value="1"/>
</dbReference>
<dbReference type="Pfam" id="PF12862">
    <property type="entry name" value="ANAPC5"/>
    <property type="match status" value="1"/>
</dbReference>
<evidence type="ECO:0000256" key="9">
    <source>
        <dbReference type="ARBA" id="ARBA00022842"/>
    </source>
</evidence>
<dbReference type="PANTHER" id="PTHR11920:SF335">
    <property type="entry name" value="GUANYLATE CYCLASE"/>
    <property type="match status" value="1"/>
</dbReference>
<dbReference type="FunFam" id="3.30.70.1230:FF:000033">
    <property type="entry name" value="Adenylate cyclase"/>
    <property type="match status" value="1"/>
</dbReference>
<evidence type="ECO:0000256" key="1">
    <source>
        <dbReference type="ARBA" id="ARBA00001593"/>
    </source>
</evidence>
<keyword evidence="9" id="KW-0460">Magnesium</keyword>
<dbReference type="GO" id="GO:0035556">
    <property type="term" value="P:intracellular signal transduction"/>
    <property type="evidence" value="ECO:0007669"/>
    <property type="project" value="InterPro"/>
</dbReference>
<evidence type="ECO:0000256" key="16">
    <source>
        <dbReference type="ARBA" id="ARBA00064436"/>
    </source>
</evidence>
<keyword evidence="6" id="KW-0479">Metal-binding</keyword>
<dbReference type="OrthoDB" id="9806704at2"/>
<dbReference type="PROSITE" id="PS50125">
    <property type="entry name" value="GUANYLATE_CYCLASE_2"/>
    <property type="match status" value="1"/>
</dbReference>
<dbReference type="Gene3D" id="1.25.40.10">
    <property type="entry name" value="Tetratricopeptide repeat domain"/>
    <property type="match status" value="1"/>
</dbReference>
<keyword evidence="7" id="KW-0547">Nucleotide-binding</keyword>
<feature type="transmembrane region" description="Helical" evidence="18">
    <location>
        <begin position="354"/>
        <end position="374"/>
    </location>
</feature>
<dbReference type="InterPro" id="IPR050401">
    <property type="entry name" value="Cyclic_nucleotide_synthase"/>
</dbReference>
<dbReference type="SMART" id="SM00028">
    <property type="entry name" value="TPR"/>
    <property type="match status" value="6"/>
</dbReference>
<name>A0A4Q1JZX5_9FLAO</name>
<comment type="subcellular location">
    <subcellularLocation>
        <location evidence="2">Membrane</location>
    </subcellularLocation>
</comment>
<feature type="domain" description="Guanylate cyclase" evidence="19">
    <location>
        <begin position="425"/>
        <end position="555"/>
    </location>
</feature>
<organism evidence="20 21">
    <name type="scientific">Flavobacterium amnicola</name>
    <dbReference type="NCBI Taxonomy" id="2506422"/>
    <lineage>
        <taxon>Bacteria</taxon>
        <taxon>Pseudomonadati</taxon>
        <taxon>Bacteroidota</taxon>
        <taxon>Flavobacteriia</taxon>
        <taxon>Flavobacteriales</taxon>
        <taxon>Flavobacteriaceae</taxon>
        <taxon>Flavobacterium</taxon>
    </lineage>
</organism>
<dbReference type="PANTHER" id="PTHR11920">
    <property type="entry name" value="GUANYLYL CYCLASE"/>
    <property type="match status" value="1"/>
</dbReference>
<comment type="subunit">
    <text evidence="16">Homodimer. Can also exist as monomer.</text>
</comment>
<dbReference type="GO" id="GO:0006171">
    <property type="term" value="P:cAMP biosynthetic process"/>
    <property type="evidence" value="ECO:0007669"/>
    <property type="project" value="UniProtKB-KW"/>
</dbReference>
<reference evidence="21" key="1">
    <citation type="submission" date="2019-01" db="EMBL/GenBank/DDBJ databases">
        <title>Cytophagaceae bacterium strain CAR-16.</title>
        <authorList>
            <person name="Chen W.-M."/>
        </authorList>
    </citation>
    <scope>NUCLEOTIDE SEQUENCE [LARGE SCALE GENOMIC DNA]</scope>
    <source>
        <strain evidence="21">LLJ-11</strain>
    </source>
</reference>
<evidence type="ECO:0000256" key="7">
    <source>
        <dbReference type="ARBA" id="ARBA00022741"/>
    </source>
</evidence>
<keyword evidence="21" id="KW-1185">Reference proteome</keyword>
<dbReference type="Proteomes" id="UP000290283">
    <property type="component" value="Unassembled WGS sequence"/>
</dbReference>
<evidence type="ECO:0000256" key="6">
    <source>
        <dbReference type="ARBA" id="ARBA00022723"/>
    </source>
</evidence>
<evidence type="ECO:0000256" key="13">
    <source>
        <dbReference type="ARBA" id="ARBA00023239"/>
    </source>
</evidence>
<dbReference type="EC" id="4.6.1.1" evidence="3"/>
<evidence type="ECO:0000256" key="2">
    <source>
        <dbReference type="ARBA" id="ARBA00004370"/>
    </source>
</evidence>
<evidence type="ECO:0000313" key="20">
    <source>
        <dbReference type="EMBL" id="RXR16228.1"/>
    </source>
</evidence>
<dbReference type="Pfam" id="PF13181">
    <property type="entry name" value="TPR_8"/>
    <property type="match status" value="2"/>
</dbReference>
<keyword evidence="12 18" id="KW-0472">Membrane</keyword>
<accession>A0A4Q1JZX5</accession>
<evidence type="ECO:0000259" key="19">
    <source>
        <dbReference type="PROSITE" id="PS50125"/>
    </source>
</evidence>
<evidence type="ECO:0000256" key="10">
    <source>
        <dbReference type="ARBA" id="ARBA00022989"/>
    </source>
</evidence>
<dbReference type="CDD" id="cd07302">
    <property type="entry name" value="CHD"/>
    <property type="match status" value="1"/>
</dbReference>
<dbReference type="GO" id="GO:0005524">
    <property type="term" value="F:ATP binding"/>
    <property type="evidence" value="ECO:0007669"/>
    <property type="project" value="UniProtKB-KW"/>
</dbReference>
<dbReference type="AlphaFoldDB" id="A0A4Q1JZX5"/>
<dbReference type="GO" id="GO:0004016">
    <property type="term" value="F:adenylate cyclase activity"/>
    <property type="evidence" value="ECO:0007669"/>
    <property type="project" value="UniProtKB-EC"/>
</dbReference>
<dbReference type="GO" id="GO:0005886">
    <property type="term" value="C:plasma membrane"/>
    <property type="evidence" value="ECO:0007669"/>
    <property type="project" value="UniProtKB-ARBA"/>
</dbReference>
<keyword evidence="8" id="KW-0067">ATP-binding</keyword>
<proteinExistence type="inferred from homology"/>
<dbReference type="InterPro" id="IPR011990">
    <property type="entry name" value="TPR-like_helical_dom_sf"/>
</dbReference>
<protein>
    <recommendedName>
        <fullName evidence="4">Adenylate cyclase</fullName>
        <ecNumber evidence="3">4.6.1.1</ecNumber>
    </recommendedName>
    <alternativeName>
        <fullName evidence="14">ATP pyrophosphate-lyase</fullName>
    </alternativeName>
    <alternativeName>
        <fullName evidence="15">Adenylyl cyclase</fullName>
    </alternativeName>
</protein>
<evidence type="ECO:0000256" key="14">
    <source>
        <dbReference type="ARBA" id="ARBA00032597"/>
    </source>
</evidence>
<evidence type="ECO:0000256" key="4">
    <source>
        <dbReference type="ARBA" id="ARBA00021420"/>
    </source>
</evidence>
<sequence length="619" mass="70128">MLFCKSNLKILFFLISINCVCQSQKVADSLLVIYEKNKFLSTTEKLELLRNLSFNETNNLQKSIKFAEELILFSHQEKNYLYLYRGYIQKGNKLRLLGELKEALESYFKSLDAATKAKLPTGQGLAYSTIADVYSEFGNSKNAQIYYAKAVKILRKTNDTIGLASTLLNSGDAYINSGNLLLAKEKTEEAKTIFKQVHYESGEAYALGNLGMIYAKQGNDKQAEINITKAIKLLEKIEDYYPICVYLTYMSDIYLEKGNKTAALNYLINSLSLAKTHGLKKEISEANLKLSQLYDKLGKPKESLGHLQNHIIYRDSLKNLETVQKIADMRTDFEVSQKQAEVDLLSQQKKNQRIVVFATIIALGCIAFVAFGLYRRNKFVQKTNKIIDYERKRSDDLLRNILPESTAEELKVNGKVKAKRFQSVTVLFTDFHGFTHYAENLPPEKLVESVDFYFSKFDEIIEKYELEKIKTIGDAYMCAGGLPFPTEDHALKTVQAAIEIASFVEETRRLNAFNETSFEIRLGINSGPVVAGVVGTKKFAYDIWGDTVNIASRLESNSESGKINISESTYALVKDTFDCEYRGEIIVKNKGLMKMYFLNPVQVKKRITPAVSSLLQTTI</sequence>
<dbReference type="GO" id="GO:0046872">
    <property type="term" value="F:metal ion binding"/>
    <property type="evidence" value="ECO:0007669"/>
    <property type="project" value="UniProtKB-KW"/>
</dbReference>
<dbReference type="Pfam" id="PF00211">
    <property type="entry name" value="Guanylate_cyc"/>
    <property type="match status" value="1"/>
</dbReference>
<dbReference type="SUPFAM" id="SSF55073">
    <property type="entry name" value="Nucleotide cyclase"/>
    <property type="match status" value="1"/>
</dbReference>
<comment type="catalytic activity">
    <reaction evidence="1">
        <text>ATP = 3',5'-cyclic AMP + diphosphate</text>
        <dbReference type="Rhea" id="RHEA:15389"/>
        <dbReference type="ChEBI" id="CHEBI:30616"/>
        <dbReference type="ChEBI" id="CHEBI:33019"/>
        <dbReference type="ChEBI" id="CHEBI:58165"/>
        <dbReference type="EC" id="4.6.1.1"/>
    </reaction>
</comment>
<dbReference type="SUPFAM" id="SSF48452">
    <property type="entry name" value="TPR-like"/>
    <property type="match status" value="2"/>
</dbReference>